<evidence type="ECO:0000256" key="5">
    <source>
        <dbReference type="SAM" id="MobiDB-lite"/>
    </source>
</evidence>
<dbReference type="EMBL" id="KI913119">
    <property type="protein sequence ID" value="ETV84865.1"/>
    <property type="molecule type" value="Genomic_DNA"/>
</dbReference>
<dbReference type="PANTHER" id="PTHR22706:SF1">
    <property type="entry name" value="ASSEMBLY FACTOR FOR SPINDLE MICROTUBULES"/>
    <property type="match status" value="1"/>
</dbReference>
<gene>
    <name evidence="6" type="ORF">H257_03933</name>
</gene>
<dbReference type="GO" id="GO:0000922">
    <property type="term" value="C:spindle pole"/>
    <property type="evidence" value="ECO:0007669"/>
    <property type="project" value="TreeGrafter"/>
</dbReference>
<proteinExistence type="predicted"/>
<evidence type="ECO:0000256" key="2">
    <source>
        <dbReference type="ARBA" id="ARBA00022490"/>
    </source>
</evidence>
<evidence type="ECO:0000256" key="1">
    <source>
        <dbReference type="ARBA" id="ARBA00004496"/>
    </source>
</evidence>
<protein>
    <submittedName>
        <fullName evidence="6">Uncharacterized protein</fullName>
    </submittedName>
</protein>
<dbReference type="GO" id="GO:0051295">
    <property type="term" value="P:establishment of meiotic spindle localization"/>
    <property type="evidence" value="ECO:0007669"/>
    <property type="project" value="TreeGrafter"/>
</dbReference>
<feature type="region of interest" description="Disordered" evidence="5">
    <location>
        <begin position="572"/>
        <end position="606"/>
    </location>
</feature>
<dbReference type="SMART" id="SM00015">
    <property type="entry name" value="IQ"/>
    <property type="match status" value="7"/>
</dbReference>
<feature type="region of interest" description="Disordered" evidence="5">
    <location>
        <begin position="630"/>
        <end position="651"/>
    </location>
</feature>
<evidence type="ECO:0000313" key="6">
    <source>
        <dbReference type="EMBL" id="ETV84865.1"/>
    </source>
</evidence>
<dbReference type="PROSITE" id="PS50096">
    <property type="entry name" value="IQ"/>
    <property type="match status" value="6"/>
</dbReference>
<dbReference type="AlphaFoldDB" id="W4GYQ3"/>
<dbReference type="GO" id="GO:0005737">
    <property type="term" value="C:cytoplasm"/>
    <property type="evidence" value="ECO:0007669"/>
    <property type="project" value="UniProtKB-SubCell"/>
</dbReference>
<dbReference type="GO" id="GO:0005516">
    <property type="term" value="F:calmodulin binding"/>
    <property type="evidence" value="ECO:0007669"/>
    <property type="project" value="UniProtKB-KW"/>
</dbReference>
<dbReference type="PANTHER" id="PTHR22706">
    <property type="entry name" value="ASSEMBLY FACTOR FOR SPINDLE MICROTUBULES"/>
    <property type="match status" value="1"/>
</dbReference>
<dbReference type="STRING" id="112090.W4GYQ3"/>
<keyword evidence="3" id="KW-0677">Repeat</keyword>
<dbReference type="GO" id="GO:0007051">
    <property type="term" value="P:spindle organization"/>
    <property type="evidence" value="ECO:0007669"/>
    <property type="project" value="TreeGrafter"/>
</dbReference>
<evidence type="ECO:0000256" key="3">
    <source>
        <dbReference type="ARBA" id="ARBA00022737"/>
    </source>
</evidence>
<dbReference type="InterPro" id="IPR000048">
    <property type="entry name" value="IQ_motif_EF-hand-BS"/>
</dbReference>
<organism evidence="6">
    <name type="scientific">Aphanomyces astaci</name>
    <name type="common">Crayfish plague agent</name>
    <dbReference type="NCBI Taxonomy" id="112090"/>
    <lineage>
        <taxon>Eukaryota</taxon>
        <taxon>Sar</taxon>
        <taxon>Stramenopiles</taxon>
        <taxon>Oomycota</taxon>
        <taxon>Saprolegniomycetes</taxon>
        <taxon>Saprolegniales</taxon>
        <taxon>Verrucalvaceae</taxon>
        <taxon>Aphanomyces</taxon>
    </lineage>
</organism>
<dbReference type="RefSeq" id="XP_009826557.1">
    <property type="nucleotide sequence ID" value="XM_009828255.1"/>
</dbReference>
<name>W4GYQ3_APHAT</name>
<evidence type="ECO:0000256" key="4">
    <source>
        <dbReference type="ARBA" id="ARBA00022860"/>
    </source>
</evidence>
<dbReference type="OrthoDB" id="190375at2759"/>
<comment type="subcellular location">
    <subcellularLocation>
        <location evidence="1">Cytoplasm</location>
    </subcellularLocation>
</comment>
<dbReference type="GeneID" id="20805929"/>
<dbReference type="Pfam" id="PF00612">
    <property type="entry name" value="IQ"/>
    <property type="match status" value="4"/>
</dbReference>
<sequence length="651" mass="75826">MTRSNAKVTFHLPFIHGDKAKSTQTKEEQVNRLNSFWFCEAQRPPSITDKDDRVEAPKASNIYVTENRRLQSLLVRRKPQHRVKPKKVPRPRIVDDLISLEYRYQQSAKVVQRAWRRFSARSFWQRYFLAIKAAVTIQRHVRGILCRKFVRVWYRSRLRFVSKIQAVFRGHLSRRVLQSQLQWEHYNVNVIQRWSRGHFGRRRARAARRHMAAERIQCLWRGVQSRQQSDRLWLGAKATTIQRHMRGFLARKHTQCQSQRCHAAAVAMQRLFRGTLARTRIDAMLRDRETHNRKVVMNVLDAEIAWQTAYIDKLQRRLAKSRLEVTVVELEVELHRLHVQINDMECIYIDMSDQRAKMSPRAITDGWLSEMEMKMATQRRMITAAKLDAIFGHGYTFKQHDAKLTDHRDRLARATFRKHQLVKWRTEEFVDYWTREMNHLARVRDEAHRRNVAEQRRKWAVKFYNKSGKVQLHRPAPRVDTTFSMANTNLLATSSATTDSSDDVIATLSDQVKLVTVQSQLAQATEMFTPLLQRFSSTHSAVHQMTRDCKPNLPPLADNFVNQAAAEAQVSSDSVTTMPISPTKSKLKSPTKAQASLLAPPKPPLRSATVPWSLLDQLEAEKVKFKTEQAARKAGFTTNKHRKEVPVPSNS</sequence>
<keyword evidence="2" id="KW-0963">Cytoplasm</keyword>
<dbReference type="Gene3D" id="1.20.5.190">
    <property type="match status" value="2"/>
</dbReference>
<keyword evidence="4" id="KW-0112">Calmodulin-binding</keyword>
<dbReference type="InterPro" id="IPR051185">
    <property type="entry name" value="ASPM"/>
</dbReference>
<accession>W4GYQ3</accession>
<feature type="compositionally biased region" description="Low complexity" evidence="5">
    <location>
        <begin position="581"/>
        <end position="592"/>
    </location>
</feature>
<dbReference type="GO" id="GO:0000278">
    <property type="term" value="P:mitotic cell cycle"/>
    <property type="evidence" value="ECO:0007669"/>
    <property type="project" value="TreeGrafter"/>
</dbReference>
<reference evidence="6" key="1">
    <citation type="submission" date="2013-12" db="EMBL/GenBank/DDBJ databases">
        <title>The Genome Sequence of Aphanomyces astaci APO3.</title>
        <authorList>
            <consortium name="The Broad Institute Genomics Platform"/>
            <person name="Russ C."/>
            <person name="Tyler B."/>
            <person name="van West P."/>
            <person name="Dieguez-Uribeondo J."/>
            <person name="Young S.K."/>
            <person name="Zeng Q."/>
            <person name="Gargeya S."/>
            <person name="Fitzgerald M."/>
            <person name="Abouelleil A."/>
            <person name="Alvarado L."/>
            <person name="Chapman S.B."/>
            <person name="Gainer-Dewar J."/>
            <person name="Goldberg J."/>
            <person name="Griggs A."/>
            <person name="Gujja S."/>
            <person name="Hansen M."/>
            <person name="Howarth C."/>
            <person name="Imamovic A."/>
            <person name="Ireland A."/>
            <person name="Larimer J."/>
            <person name="McCowan C."/>
            <person name="Murphy C."/>
            <person name="Pearson M."/>
            <person name="Poon T.W."/>
            <person name="Priest M."/>
            <person name="Roberts A."/>
            <person name="Saif S."/>
            <person name="Shea T."/>
            <person name="Sykes S."/>
            <person name="Wortman J."/>
            <person name="Nusbaum C."/>
            <person name="Birren B."/>
        </authorList>
    </citation>
    <scope>NUCLEOTIDE SEQUENCE [LARGE SCALE GENOMIC DNA]</scope>
    <source>
        <strain evidence="6">APO3</strain>
    </source>
</reference>
<dbReference type="VEuPathDB" id="FungiDB:H257_03933"/>